<keyword evidence="3" id="KW-1185">Reference proteome</keyword>
<organism evidence="2 3">
    <name type="scientific">Torulaspora delbrueckii</name>
    <name type="common">Yeast</name>
    <name type="synonym">Candida colliculosa</name>
    <dbReference type="NCBI Taxonomy" id="4950"/>
    <lineage>
        <taxon>Eukaryota</taxon>
        <taxon>Fungi</taxon>
        <taxon>Dikarya</taxon>
        <taxon>Ascomycota</taxon>
        <taxon>Saccharomycotina</taxon>
        <taxon>Saccharomycetes</taxon>
        <taxon>Saccharomycetales</taxon>
        <taxon>Saccharomycetaceae</taxon>
        <taxon>Torulaspora</taxon>
    </lineage>
</organism>
<evidence type="ECO:0000313" key="2">
    <source>
        <dbReference type="EMBL" id="CCE89670.1"/>
    </source>
</evidence>
<dbReference type="InterPro" id="IPR004843">
    <property type="entry name" value="Calcineurin-like_PHP"/>
</dbReference>
<dbReference type="PANTHER" id="PTHR32440">
    <property type="entry name" value="PHOSPHATASE DCR2-RELATED-RELATED"/>
    <property type="match status" value="1"/>
</dbReference>
<dbReference type="OrthoDB" id="783096at2759"/>
<reference evidence="2 3" key="1">
    <citation type="journal article" date="2011" name="Proc. Natl. Acad. Sci. U.S.A.">
        <title>Evolutionary erosion of yeast sex chromosomes by mating-type switching accidents.</title>
        <authorList>
            <person name="Gordon J.L."/>
            <person name="Armisen D."/>
            <person name="Proux-Wera E."/>
            <person name="Oheigeartaigh S.S."/>
            <person name="Byrne K.P."/>
            <person name="Wolfe K.H."/>
        </authorList>
    </citation>
    <scope>NUCLEOTIDE SEQUENCE [LARGE SCALE GENOMIC DNA]</scope>
    <source>
        <strain evidence="3">ATCC 10662 / CBS 1146 / NBRC 0425 / NCYC 2629 / NRRL Y-866</strain>
    </source>
</reference>
<dbReference type="PANTHER" id="PTHR32440:SF0">
    <property type="entry name" value="PHOSPHATASE DCR2-RELATED"/>
    <property type="match status" value="1"/>
</dbReference>
<evidence type="ECO:0000259" key="1">
    <source>
        <dbReference type="Pfam" id="PF00149"/>
    </source>
</evidence>
<dbReference type="InterPro" id="IPR029052">
    <property type="entry name" value="Metallo-depent_PP-like"/>
</dbReference>
<evidence type="ECO:0000313" key="3">
    <source>
        <dbReference type="Proteomes" id="UP000005627"/>
    </source>
</evidence>
<dbReference type="FunCoup" id="G8ZM26">
    <property type="interactions" value="110"/>
</dbReference>
<sequence length="559" mass="64608">MQRRLRHRRIITILRRLAIASFFLLAYSSRSSFIIHLQNTFNVPTTSEYRGGLIDDVQSIRCYRWFGQCRSLIAKQRSSDDRIVSWSRISKNLTDESLYSIETSFFYKTYLYVHEWDGSVNPGPISELAISRDSSMIPIQVTQDVQRLIKTSDSSVFHNHVHRERRPIIDFFTRDHSDSDIIHSLGEDWKYKGGGIWCKHRSDQDPITNIQLYLGSGFLESRPNWKEVIHEYSRNKGHKSQLISVTREINNGHEKGEQSVIIKDDDVLRISLSPHYGKSLKILQISDIHFRCSEDTIAVLSEFQTKHFISNVISRERPDLVVVTGDFLDGDNSLDYQACIMKLVQPMIKSKTPYAITTGVSDYSRFAAISQIQDFIKGLPYSLNRYASPEGHLAISSHFSKGTDAAIYILDSFHPVKQFFSMQKDYQTYRYALAFRHLPIPEYRPEGVFPIIGQYNEQSIVKSKLFDDKILQKIMYSFNVKAMSCGHEHSNDCCLQSRGDMWLCYGGSAGIGIDRMNGMEPSVRLFNIDGDLDEVTSWKRNFRLIESVYDYQYIYQGQL</sequence>
<feature type="domain" description="Calcineurin-like phosphoesterase" evidence="1">
    <location>
        <begin position="280"/>
        <end position="490"/>
    </location>
</feature>
<dbReference type="Proteomes" id="UP000005627">
    <property type="component" value="Chromosome 1"/>
</dbReference>
<dbReference type="Pfam" id="PF00149">
    <property type="entry name" value="Metallophos"/>
    <property type="match status" value="1"/>
</dbReference>
<dbReference type="eggNOG" id="KOG1432">
    <property type="taxonomic scope" value="Eukaryota"/>
</dbReference>
<dbReference type="RefSeq" id="XP_003678881.1">
    <property type="nucleotide sequence ID" value="XM_003678833.1"/>
</dbReference>
<name>G8ZM26_TORDE</name>
<protein>
    <recommendedName>
        <fullName evidence="1">Calcineurin-like phosphoesterase domain-containing protein</fullName>
    </recommendedName>
</protein>
<proteinExistence type="predicted"/>
<dbReference type="AlphaFoldDB" id="G8ZM26"/>
<dbReference type="HOGENOM" id="CLU_033929_0_0_1"/>
<dbReference type="GeneID" id="11503252"/>
<accession>G8ZM26</accession>
<gene>
    <name evidence="2" type="primary">TDEL0A03380</name>
    <name evidence="2" type="ORF">TDEL_0A03380</name>
</gene>
<dbReference type="SUPFAM" id="SSF56300">
    <property type="entry name" value="Metallo-dependent phosphatases"/>
    <property type="match status" value="1"/>
</dbReference>
<dbReference type="KEGG" id="tdl:TDEL_0A03380"/>
<dbReference type="Gene3D" id="3.60.21.10">
    <property type="match status" value="1"/>
</dbReference>
<dbReference type="GO" id="GO:0005737">
    <property type="term" value="C:cytoplasm"/>
    <property type="evidence" value="ECO:0007669"/>
    <property type="project" value="TreeGrafter"/>
</dbReference>
<dbReference type="InParanoid" id="G8ZM26"/>
<dbReference type="STRING" id="1076872.G8ZM26"/>
<dbReference type="GO" id="GO:1902600">
    <property type="term" value="P:proton transmembrane transport"/>
    <property type="evidence" value="ECO:0007669"/>
    <property type="project" value="EnsemblFungi"/>
</dbReference>
<dbReference type="GO" id="GO:0004721">
    <property type="term" value="F:phosphoprotein phosphatase activity"/>
    <property type="evidence" value="ECO:0007669"/>
    <property type="project" value="TreeGrafter"/>
</dbReference>
<dbReference type="EMBL" id="HE616742">
    <property type="protein sequence ID" value="CCE89670.1"/>
    <property type="molecule type" value="Genomic_DNA"/>
</dbReference>